<dbReference type="NCBIfam" id="NF007894">
    <property type="entry name" value="PRK10598.1"/>
    <property type="match status" value="1"/>
</dbReference>
<evidence type="ECO:0000256" key="1">
    <source>
        <dbReference type="SAM" id="Phobius"/>
    </source>
</evidence>
<dbReference type="Proteomes" id="UP000005726">
    <property type="component" value="Unassembled WGS sequence"/>
</dbReference>
<reference evidence="2" key="1">
    <citation type="journal article" date="2009" name="Environ. Microbiol.">
        <title>Dynamics of genome evolution in facultative symbionts of aphids.</title>
        <authorList>
            <person name="Degnan P.H."/>
            <person name="Leonardo T.E."/>
            <person name="Cass B.N."/>
            <person name="Hurwitz B."/>
            <person name="Stern D."/>
            <person name="Gibbs R.A."/>
            <person name="Richards S."/>
            <person name="Moran N.A."/>
        </authorList>
    </citation>
    <scope>NUCLEOTIDE SEQUENCE [LARGE SCALE GENOMIC DNA]</scope>
    <source>
        <strain evidence="2">LSR1</strain>
    </source>
</reference>
<organism evidence="2 3">
    <name type="scientific">Candidatus Regiella insecticola LSR1</name>
    <dbReference type="NCBI Taxonomy" id="663321"/>
    <lineage>
        <taxon>Bacteria</taxon>
        <taxon>Pseudomonadati</taxon>
        <taxon>Pseudomonadota</taxon>
        <taxon>Gammaproteobacteria</taxon>
        <taxon>Enterobacterales</taxon>
        <taxon>Enterobacteriaceae</taxon>
        <taxon>aphid secondary symbionts</taxon>
        <taxon>Candidatus Regiella</taxon>
    </lineage>
</organism>
<keyword evidence="1" id="KW-1133">Transmembrane helix</keyword>
<protein>
    <submittedName>
        <fullName evidence="2">Putative lipoprotein</fullName>
    </submittedName>
</protein>
<dbReference type="EMBL" id="GL379590">
    <property type="protein sequence ID" value="EFL92089.1"/>
    <property type="molecule type" value="Genomic_DNA"/>
</dbReference>
<keyword evidence="1" id="KW-0812">Transmembrane</keyword>
<accession>E0WRV5</accession>
<evidence type="ECO:0000313" key="2">
    <source>
        <dbReference type="EMBL" id="EFL92089.1"/>
    </source>
</evidence>
<keyword evidence="2" id="KW-0449">Lipoprotein</keyword>
<keyword evidence="1" id="KW-0472">Membrane</keyword>
<proteinExistence type="predicted"/>
<dbReference type="STRING" id="663321.REG_0664"/>
<dbReference type="AlphaFoldDB" id="E0WRV5"/>
<feature type="transmembrane region" description="Helical" evidence="1">
    <location>
        <begin position="24"/>
        <end position="43"/>
    </location>
</feature>
<dbReference type="HOGENOM" id="CLU_105009_0_0_6"/>
<evidence type="ECO:0000313" key="3">
    <source>
        <dbReference type="Proteomes" id="UP000005726"/>
    </source>
</evidence>
<sequence length="208" mass="23039">MGIMPINHPAIKSISLHEMIMKKLLYVALALLFAVIMINYKSLMQYSISEQKINQALQRQNNYQKQIGLPGLLDAQITLSQLKSQIGHTAPNEIQLTANAKVVIGSLLGSQNADITLTLKTQPLFDGDKGAIFLKEITLTDYVVQPEQMGSAIKMLIPYLNQSLKLYFNQQPVYVLNADKSTAEAIAKKLAKGLEVKPGELIISFVKK</sequence>
<dbReference type="eggNOG" id="ENOG502Z7KF">
    <property type="taxonomic scope" value="Bacteria"/>
</dbReference>
<keyword evidence="3" id="KW-1185">Reference proteome</keyword>
<name>E0WRV5_9ENTR</name>
<dbReference type="InterPro" id="IPR010835">
    <property type="entry name" value="DUF1439"/>
</dbReference>
<dbReference type="Pfam" id="PF07273">
    <property type="entry name" value="DUF1439"/>
    <property type="match status" value="1"/>
</dbReference>
<gene>
    <name evidence="2" type="primary">yceB</name>
    <name evidence="2" type="ORF">REG_0664</name>
</gene>
<dbReference type="Gene3D" id="3.15.10.40">
    <property type="entry name" value="Uncharacterised protein PF07273, DUF1439"/>
    <property type="match status" value="1"/>
</dbReference>